<organism evidence="1">
    <name type="scientific">Pectobacterium versatile</name>
    <dbReference type="NCBI Taxonomy" id="2488639"/>
    <lineage>
        <taxon>Bacteria</taxon>
        <taxon>Pseudomonadati</taxon>
        <taxon>Pseudomonadota</taxon>
        <taxon>Gammaproteobacteria</taxon>
        <taxon>Enterobacterales</taxon>
        <taxon>Pectobacteriaceae</taxon>
        <taxon>Pectobacterium</taxon>
    </lineage>
</organism>
<reference evidence="1" key="1">
    <citation type="submission" date="2017-12" db="EMBL/GenBank/DDBJ databases">
        <title>First report on the novel genomospecies/subspecies of Pectobacterium carotovorum in Russia.</title>
        <authorList>
            <person name="Shirshikov F.V."/>
            <person name="Miroshnikov K."/>
            <person name="Toshakov S.V."/>
            <person name="Kabanova A.P."/>
            <person name="Barannik A.P."/>
            <person name="Shneider M."/>
            <person name="Ignatov A.N."/>
            <person name="Miroshnikov K.A."/>
        </authorList>
    </citation>
    <scope>NUCLEOTIDE SEQUENCE [LARGE SCALE GENOMIC DNA]</scope>
    <source>
        <strain evidence="1">F131</strain>
    </source>
</reference>
<sequence length="60" mass="7002">MVVTHYWKNISSAASKKGFTTWNCQIHQKNGRDLIPAFSEAICFFQSVLKRQKMMLRHMG</sequence>
<dbReference type="AlphaFoldDB" id="A0A855MMA2"/>
<proteinExistence type="predicted"/>
<protein>
    <submittedName>
        <fullName evidence="1">Uncharacterized protein</fullName>
    </submittedName>
</protein>
<accession>A0A855MMA2</accession>
<dbReference type="EMBL" id="PDVW01000001">
    <property type="protein sequence ID" value="POY51917.1"/>
    <property type="molecule type" value="Genomic_DNA"/>
</dbReference>
<name>A0A855MMA2_9GAMM</name>
<gene>
    <name evidence="1" type="ORF">F131LOC_00109</name>
</gene>
<evidence type="ECO:0000313" key="1">
    <source>
        <dbReference type="EMBL" id="POY51917.1"/>
    </source>
</evidence>
<comment type="caution">
    <text evidence="1">The sequence shown here is derived from an EMBL/GenBank/DDBJ whole genome shotgun (WGS) entry which is preliminary data.</text>
</comment>